<accession>A0A844B1N8</accession>
<comment type="caution">
    <text evidence="1">The sequence shown here is derived from an EMBL/GenBank/DDBJ whole genome shotgun (WGS) entry which is preliminary data.</text>
</comment>
<keyword evidence="2" id="KW-1185">Reference proteome</keyword>
<name>A0A844B1N8_9BURK</name>
<gene>
    <name evidence="1" type="ORF">GHT07_07320</name>
</gene>
<dbReference type="AlphaFoldDB" id="A0A844B1N8"/>
<dbReference type="Proteomes" id="UP000487350">
    <property type="component" value="Unassembled WGS sequence"/>
</dbReference>
<dbReference type="RefSeq" id="WP_153584422.1">
    <property type="nucleotide sequence ID" value="NZ_WJBU01000006.1"/>
</dbReference>
<protein>
    <submittedName>
        <fullName evidence="1">Uncharacterized protein</fullName>
    </submittedName>
</protein>
<dbReference type="EMBL" id="WJBU01000006">
    <property type="protein sequence ID" value="MRD47083.1"/>
    <property type="molecule type" value="Genomic_DNA"/>
</dbReference>
<evidence type="ECO:0000313" key="1">
    <source>
        <dbReference type="EMBL" id="MRD47083.1"/>
    </source>
</evidence>
<reference evidence="1 2" key="1">
    <citation type="submission" date="2019-11" db="EMBL/GenBank/DDBJ databases">
        <title>Caenimonas koreensis gen. nov., sp. nov., isolated from activated sludge.</title>
        <authorList>
            <person name="Seung H.R."/>
        </authorList>
    </citation>
    <scope>NUCLEOTIDE SEQUENCE [LARGE SCALE GENOMIC DNA]</scope>
    <source>
        <strain evidence="1 2">EMB320</strain>
    </source>
</reference>
<proteinExistence type="predicted"/>
<organism evidence="1 2">
    <name type="scientific">Caenimonas koreensis DSM 17982</name>
    <dbReference type="NCBI Taxonomy" id="1121255"/>
    <lineage>
        <taxon>Bacteria</taxon>
        <taxon>Pseudomonadati</taxon>
        <taxon>Pseudomonadota</taxon>
        <taxon>Betaproteobacteria</taxon>
        <taxon>Burkholderiales</taxon>
        <taxon>Comamonadaceae</taxon>
        <taxon>Caenimonas</taxon>
    </lineage>
</organism>
<sequence>MPGPDNTILNLPAPQSTTAWLNSFDLTKVKDSMMLTALTFLFFGNAVAESVRTQTKTITDLSDKMVEANSLMATLNLALSQTAMTDSVEGYLALPPFATKEAAQDYTRRYIAAGATTDVSESNSVAKNLGFNQTGPNSTWRIYTYRTGATKLNDNLQLSINNYSSLSQQSQLVMQQMNTRLGAAMDYVTAGIEKWGKLLQSFVDNLRR</sequence>
<evidence type="ECO:0000313" key="2">
    <source>
        <dbReference type="Proteomes" id="UP000487350"/>
    </source>
</evidence>